<evidence type="ECO:0000256" key="1">
    <source>
        <dbReference type="SAM" id="MobiDB-lite"/>
    </source>
</evidence>
<dbReference type="GeneID" id="63830945"/>
<dbReference type="OrthoDB" id="3245731at2759"/>
<proteinExistence type="predicted"/>
<dbReference type="AlphaFoldDB" id="A0A165CS65"/>
<feature type="non-terminal residue" evidence="2">
    <location>
        <position position="198"/>
    </location>
</feature>
<dbReference type="RefSeq" id="XP_040761084.1">
    <property type="nucleotide sequence ID" value="XM_040913917.1"/>
</dbReference>
<feature type="region of interest" description="Disordered" evidence="1">
    <location>
        <begin position="149"/>
        <end position="198"/>
    </location>
</feature>
<dbReference type="Proteomes" id="UP000076871">
    <property type="component" value="Unassembled WGS sequence"/>
</dbReference>
<name>A0A165CS65_9APHY</name>
<evidence type="ECO:0000313" key="2">
    <source>
        <dbReference type="EMBL" id="KZT03344.1"/>
    </source>
</evidence>
<sequence>MTFFAELVPSSWLHCVRCHKDYVEVKNDDRSCLVPHNDKSAEVEHIGRTARSGRLVIDPGMIYKMLWGCYGKLTEGDGDQGPPDGWCYEGKHTVCTLIFPHRARFCADSTPQDDKLASCIWLNCYGIHDQLPCTNLCKQKCSVNLRKPDIDEDMSEGKPDSGEDHVKSKRKMVSKGKGKVKAKAAATEDEHMDMDQHE</sequence>
<protein>
    <submittedName>
        <fullName evidence="2">Uncharacterized protein</fullName>
    </submittedName>
</protein>
<gene>
    <name evidence="2" type="ORF">LAESUDRAFT_789640</name>
</gene>
<keyword evidence="3" id="KW-1185">Reference proteome</keyword>
<accession>A0A165CS65</accession>
<dbReference type="InParanoid" id="A0A165CS65"/>
<evidence type="ECO:0000313" key="3">
    <source>
        <dbReference type="Proteomes" id="UP000076871"/>
    </source>
</evidence>
<reference evidence="2 3" key="1">
    <citation type="journal article" date="2016" name="Mol. Biol. Evol.">
        <title>Comparative Genomics of Early-Diverging Mushroom-Forming Fungi Provides Insights into the Origins of Lignocellulose Decay Capabilities.</title>
        <authorList>
            <person name="Nagy L.G."/>
            <person name="Riley R."/>
            <person name="Tritt A."/>
            <person name="Adam C."/>
            <person name="Daum C."/>
            <person name="Floudas D."/>
            <person name="Sun H."/>
            <person name="Yadav J.S."/>
            <person name="Pangilinan J."/>
            <person name="Larsson K.H."/>
            <person name="Matsuura K."/>
            <person name="Barry K."/>
            <person name="Labutti K."/>
            <person name="Kuo R."/>
            <person name="Ohm R.A."/>
            <person name="Bhattacharya S.S."/>
            <person name="Shirouzu T."/>
            <person name="Yoshinaga Y."/>
            <person name="Martin F.M."/>
            <person name="Grigoriev I.V."/>
            <person name="Hibbett D.S."/>
        </authorList>
    </citation>
    <scope>NUCLEOTIDE SEQUENCE [LARGE SCALE GENOMIC DNA]</scope>
    <source>
        <strain evidence="2 3">93-53</strain>
    </source>
</reference>
<feature type="compositionally biased region" description="Basic and acidic residues" evidence="1">
    <location>
        <begin position="155"/>
        <end position="166"/>
    </location>
</feature>
<feature type="compositionally biased region" description="Basic residues" evidence="1">
    <location>
        <begin position="167"/>
        <end position="182"/>
    </location>
</feature>
<dbReference type="EMBL" id="KV427644">
    <property type="protein sequence ID" value="KZT03344.1"/>
    <property type="molecule type" value="Genomic_DNA"/>
</dbReference>
<organism evidence="2 3">
    <name type="scientific">Laetiporus sulphureus 93-53</name>
    <dbReference type="NCBI Taxonomy" id="1314785"/>
    <lineage>
        <taxon>Eukaryota</taxon>
        <taxon>Fungi</taxon>
        <taxon>Dikarya</taxon>
        <taxon>Basidiomycota</taxon>
        <taxon>Agaricomycotina</taxon>
        <taxon>Agaricomycetes</taxon>
        <taxon>Polyporales</taxon>
        <taxon>Laetiporus</taxon>
    </lineage>
</organism>
<feature type="compositionally biased region" description="Basic and acidic residues" evidence="1">
    <location>
        <begin position="186"/>
        <end position="198"/>
    </location>
</feature>